<dbReference type="InterPro" id="IPR023213">
    <property type="entry name" value="CAT-like_dom_sf"/>
</dbReference>
<comment type="caution">
    <text evidence="1">The sequence shown here is derived from an EMBL/GenBank/DDBJ whole genome shotgun (WGS) entry which is preliminary data.</text>
</comment>
<dbReference type="Gene3D" id="3.30.559.30">
    <property type="entry name" value="Nonribosomal peptide synthetase, condensation domain"/>
    <property type="match status" value="1"/>
</dbReference>
<dbReference type="PANTHER" id="PTHR45527:SF1">
    <property type="entry name" value="FATTY ACID SYNTHASE"/>
    <property type="match status" value="1"/>
</dbReference>
<protein>
    <submittedName>
        <fullName evidence="1">Peptide synthetase</fullName>
    </submittedName>
</protein>
<gene>
    <name evidence="1" type="ORF">ACFO0B_07710</name>
</gene>
<dbReference type="PANTHER" id="PTHR45527">
    <property type="entry name" value="NONRIBOSOMAL PEPTIDE SYNTHETASE"/>
    <property type="match status" value="1"/>
</dbReference>
<organism evidence="1 2">
    <name type="scientific">Nocardia jiangsuensis</name>
    <dbReference type="NCBI Taxonomy" id="1691563"/>
    <lineage>
        <taxon>Bacteria</taxon>
        <taxon>Bacillati</taxon>
        <taxon>Actinomycetota</taxon>
        <taxon>Actinomycetes</taxon>
        <taxon>Mycobacteriales</taxon>
        <taxon>Nocardiaceae</taxon>
        <taxon>Nocardia</taxon>
    </lineage>
</organism>
<evidence type="ECO:0000313" key="2">
    <source>
        <dbReference type="Proteomes" id="UP001595696"/>
    </source>
</evidence>
<reference evidence="2" key="1">
    <citation type="journal article" date="2019" name="Int. J. Syst. Evol. Microbiol.">
        <title>The Global Catalogue of Microorganisms (GCM) 10K type strain sequencing project: providing services to taxonomists for standard genome sequencing and annotation.</title>
        <authorList>
            <consortium name="The Broad Institute Genomics Platform"/>
            <consortium name="The Broad Institute Genome Sequencing Center for Infectious Disease"/>
            <person name="Wu L."/>
            <person name="Ma J."/>
        </authorList>
    </citation>
    <scope>NUCLEOTIDE SEQUENCE [LARGE SCALE GENOMIC DNA]</scope>
    <source>
        <strain evidence="2">CGMCC 4.7330</strain>
    </source>
</reference>
<dbReference type="Proteomes" id="UP001595696">
    <property type="component" value="Unassembled WGS sequence"/>
</dbReference>
<dbReference type="Gene3D" id="3.30.559.10">
    <property type="entry name" value="Chloramphenicol acetyltransferase-like domain"/>
    <property type="match status" value="1"/>
</dbReference>
<evidence type="ECO:0000313" key="1">
    <source>
        <dbReference type="EMBL" id="MFC3961870.1"/>
    </source>
</evidence>
<dbReference type="SUPFAM" id="SSF52777">
    <property type="entry name" value="CoA-dependent acyltransferases"/>
    <property type="match status" value="2"/>
</dbReference>
<dbReference type="RefSeq" id="WP_378611627.1">
    <property type="nucleotide sequence ID" value="NZ_JBHSAX010000007.1"/>
</dbReference>
<accession>A0ABV8DQ97</accession>
<sequence>MTVLTDTRLELVRRRLAAAGLAGDHRFAAPALPRLDTGEFGIAERRMWKIYELDPDSLSHTIGLILRFDDTYTVPGLVEAVELVVREAAVLGSVVTVDGSGVPRRVPGDTAGEWIVPGAEWAWNARAATADELVAIPFRLTEEPPLRVRVTADGAGVTVLFVVHHLAVDDTSWPLLLGTLISGTWPDAAAVPPIQRPAPQVQRAVEHATRTWAAEGIRFPLSGELPRVTPEESWLAPMDEDAGAKLTEPVDPAAVAALDAVARELGGTANALFIAVTALGVHALTGAEDHVLLVPADNRQPGDRPDRVGYSGNIVPMRFAVDPAASVRETLRAAVAVVYRAMEFAGVDYGTVLTALRGAGGRFPVAEIMASVRTAPLRGIPVPDGARVTCESVFTGIAPYPLTFAFELAPDDRVHLEVDHQLGTVDAAFARRAATLLTALVARVPAALDGTVAALARELTEPNRETRTPRVS</sequence>
<name>A0ABV8DQ97_9NOCA</name>
<keyword evidence="2" id="KW-1185">Reference proteome</keyword>
<proteinExistence type="predicted"/>
<dbReference type="EMBL" id="JBHSAX010000007">
    <property type="protein sequence ID" value="MFC3961870.1"/>
    <property type="molecule type" value="Genomic_DNA"/>
</dbReference>